<sequence>MTAPEPPAALPPAVPSPPPAAPAQPPVQSTPPAQEVALTTGRLTEVARTSSDAFRRTTAKHNVLAIVALLTVALSVLTFGILAPIGAILGHIALRQLKGREQTGRGMARAAVILGWTFTFFLPCLTLFLGMGTILALIKTAAELIGLFAG</sequence>
<proteinExistence type="predicted"/>
<keyword evidence="5" id="KW-1185">Reference proteome</keyword>
<keyword evidence="2" id="KW-0812">Transmembrane</keyword>
<comment type="caution">
    <text evidence="4">The sequence shown here is derived from an EMBL/GenBank/DDBJ whole genome shotgun (WGS) entry which is preliminary data.</text>
</comment>
<evidence type="ECO:0000313" key="5">
    <source>
        <dbReference type="Proteomes" id="UP001595816"/>
    </source>
</evidence>
<dbReference type="EMBL" id="JBHSAY010000013">
    <property type="protein sequence ID" value="MFC4133638.1"/>
    <property type="molecule type" value="Genomic_DNA"/>
</dbReference>
<dbReference type="RefSeq" id="WP_253750705.1">
    <property type="nucleotide sequence ID" value="NZ_JAMZDZ010000001.1"/>
</dbReference>
<feature type="transmembrane region" description="Helical" evidence="2">
    <location>
        <begin position="63"/>
        <end position="89"/>
    </location>
</feature>
<feature type="domain" description="DUF4190" evidence="3">
    <location>
        <begin position="64"/>
        <end position="121"/>
    </location>
</feature>
<keyword evidence="2" id="KW-1133">Transmembrane helix</keyword>
<evidence type="ECO:0000259" key="3">
    <source>
        <dbReference type="Pfam" id="PF13828"/>
    </source>
</evidence>
<dbReference type="Pfam" id="PF13828">
    <property type="entry name" value="DUF4190"/>
    <property type="match status" value="1"/>
</dbReference>
<feature type="transmembrane region" description="Helical" evidence="2">
    <location>
        <begin position="110"/>
        <end position="138"/>
    </location>
</feature>
<feature type="compositionally biased region" description="Pro residues" evidence="1">
    <location>
        <begin position="1"/>
        <end position="29"/>
    </location>
</feature>
<gene>
    <name evidence="4" type="ORF">ACFOZ4_23765</name>
</gene>
<organism evidence="4 5">
    <name type="scientific">Hamadaea flava</name>
    <dbReference type="NCBI Taxonomy" id="1742688"/>
    <lineage>
        <taxon>Bacteria</taxon>
        <taxon>Bacillati</taxon>
        <taxon>Actinomycetota</taxon>
        <taxon>Actinomycetes</taxon>
        <taxon>Micromonosporales</taxon>
        <taxon>Micromonosporaceae</taxon>
        <taxon>Hamadaea</taxon>
    </lineage>
</organism>
<feature type="region of interest" description="Disordered" evidence="1">
    <location>
        <begin position="1"/>
        <end position="32"/>
    </location>
</feature>
<evidence type="ECO:0000256" key="1">
    <source>
        <dbReference type="SAM" id="MobiDB-lite"/>
    </source>
</evidence>
<dbReference type="Proteomes" id="UP001595816">
    <property type="component" value="Unassembled WGS sequence"/>
</dbReference>
<name>A0ABV8LTG6_9ACTN</name>
<reference evidence="5" key="1">
    <citation type="journal article" date="2019" name="Int. J. Syst. Evol. Microbiol.">
        <title>The Global Catalogue of Microorganisms (GCM) 10K type strain sequencing project: providing services to taxonomists for standard genome sequencing and annotation.</title>
        <authorList>
            <consortium name="The Broad Institute Genomics Platform"/>
            <consortium name="The Broad Institute Genome Sequencing Center for Infectious Disease"/>
            <person name="Wu L."/>
            <person name="Ma J."/>
        </authorList>
    </citation>
    <scope>NUCLEOTIDE SEQUENCE [LARGE SCALE GENOMIC DNA]</scope>
    <source>
        <strain evidence="5">CGMCC 4.7289</strain>
    </source>
</reference>
<evidence type="ECO:0000313" key="4">
    <source>
        <dbReference type="EMBL" id="MFC4133638.1"/>
    </source>
</evidence>
<protein>
    <submittedName>
        <fullName evidence="4">DUF4190 domain-containing protein</fullName>
    </submittedName>
</protein>
<evidence type="ECO:0000256" key="2">
    <source>
        <dbReference type="SAM" id="Phobius"/>
    </source>
</evidence>
<dbReference type="InterPro" id="IPR025241">
    <property type="entry name" value="DUF4190"/>
</dbReference>
<accession>A0ABV8LTG6</accession>
<keyword evidence="2" id="KW-0472">Membrane</keyword>